<feature type="transmembrane region" description="Helical" evidence="6">
    <location>
        <begin position="321"/>
        <end position="340"/>
    </location>
</feature>
<comment type="subcellular location">
    <subcellularLocation>
        <location evidence="1">Cell membrane</location>
        <topology evidence="1">Multi-pass membrane protein</topology>
    </subcellularLocation>
</comment>
<feature type="transmembrane region" description="Helical" evidence="6">
    <location>
        <begin position="238"/>
        <end position="261"/>
    </location>
</feature>
<dbReference type="Pfam" id="PF02653">
    <property type="entry name" value="BPD_transp_2"/>
    <property type="match status" value="1"/>
</dbReference>
<reference evidence="7 8" key="1">
    <citation type="submission" date="2019-07" db="EMBL/GenBank/DDBJ databases">
        <authorList>
            <person name="Li J."/>
        </authorList>
    </citation>
    <scope>NUCLEOTIDE SEQUENCE [LARGE SCALE GENOMIC DNA]</scope>
    <source>
        <strain evidence="7 8">TKL69</strain>
    </source>
</reference>
<evidence type="ECO:0000256" key="5">
    <source>
        <dbReference type="ARBA" id="ARBA00023136"/>
    </source>
</evidence>
<feature type="transmembrane region" description="Helical" evidence="6">
    <location>
        <begin position="273"/>
        <end position="301"/>
    </location>
</feature>
<proteinExistence type="predicted"/>
<dbReference type="KEGG" id="aqt:FN924_08675"/>
<dbReference type="CDD" id="cd06580">
    <property type="entry name" value="TM_PBP1_transp_TpRbsC_like"/>
    <property type="match status" value="1"/>
</dbReference>
<keyword evidence="4 6" id="KW-1133">Transmembrane helix</keyword>
<evidence type="ECO:0000256" key="2">
    <source>
        <dbReference type="ARBA" id="ARBA00022475"/>
    </source>
</evidence>
<feature type="transmembrane region" description="Helical" evidence="6">
    <location>
        <begin position="110"/>
        <end position="129"/>
    </location>
</feature>
<sequence>MFSNKTFNIVVPVVSVLLGLLAGAIIMLVFGYNPIQGYIALWNGAFGSSYFFGETIRQVTPYILTGLSIAFAFRTGLFNIGAEGQVIVGWLAAVWVGAAFDAPMIIHLPLALIAAALAGAIWGFVPGILKAKLGVHEVIITIMMNYIALHISNAMIREVLTDSGDSTEPIKESASLASNWLMEMTGYSRMHFGIIVALLAAFFVWFLLEKTTRGYELRSVGFNKHASEYAGMNVGGNIILAMVISGGVAGLAGAMEGLGTFGYMPTHSAFTNLGFDGIAVALLGGNNAFGVIIAAFLFGVLKIGSLNMPTAAEVPSELVEIVIALIIFFVASSYIIRWAILKLKKEGK</sequence>
<evidence type="ECO:0000256" key="4">
    <source>
        <dbReference type="ARBA" id="ARBA00022989"/>
    </source>
</evidence>
<dbReference type="GO" id="GO:0005886">
    <property type="term" value="C:plasma membrane"/>
    <property type="evidence" value="ECO:0007669"/>
    <property type="project" value="UniProtKB-SubCell"/>
</dbReference>
<protein>
    <submittedName>
        <fullName evidence="7">ABC transporter permease</fullName>
    </submittedName>
</protein>
<evidence type="ECO:0000256" key="6">
    <source>
        <dbReference type="SAM" id="Phobius"/>
    </source>
</evidence>
<keyword evidence="5 6" id="KW-0472">Membrane</keyword>
<feature type="transmembrane region" description="Helical" evidence="6">
    <location>
        <begin position="86"/>
        <end position="103"/>
    </location>
</feature>
<accession>A0A516KFS7</accession>
<evidence type="ECO:0000256" key="1">
    <source>
        <dbReference type="ARBA" id="ARBA00004651"/>
    </source>
</evidence>
<evidence type="ECO:0000256" key="3">
    <source>
        <dbReference type="ARBA" id="ARBA00022692"/>
    </source>
</evidence>
<evidence type="ECO:0000313" key="8">
    <source>
        <dbReference type="Proteomes" id="UP000315215"/>
    </source>
</evidence>
<name>A0A516KFS7_9BACI</name>
<keyword evidence="8" id="KW-1185">Reference proteome</keyword>
<feature type="transmembrane region" description="Helical" evidence="6">
    <location>
        <begin position="35"/>
        <end position="52"/>
    </location>
</feature>
<keyword evidence="3 6" id="KW-0812">Transmembrane</keyword>
<dbReference type="OrthoDB" id="45037at2"/>
<dbReference type="RefSeq" id="WP_143893625.1">
    <property type="nucleotide sequence ID" value="NZ_CP041666.1"/>
</dbReference>
<feature type="transmembrane region" description="Helical" evidence="6">
    <location>
        <begin position="135"/>
        <end position="156"/>
    </location>
</feature>
<dbReference type="PANTHER" id="PTHR47089">
    <property type="entry name" value="ABC TRANSPORTER, PERMEASE PROTEIN"/>
    <property type="match status" value="1"/>
</dbReference>
<dbReference type="AlphaFoldDB" id="A0A516KFS7"/>
<dbReference type="PANTHER" id="PTHR47089:SF1">
    <property type="entry name" value="GUANOSINE ABC TRANSPORTER PERMEASE PROTEIN NUPP"/>
    <property type="match status" value="1"/>
</dbReference>
<dbReference type="Proteomes" id="UP000315215">
    <property type="component" value="Chromosome"/>
</dbReference>
<organism evidence="7 8">
    <name type="scientific">Radiobacillus deserti</name>
    <dbReference type="NCBI Taxonomy" id="2594883"/>
    <lineage>
        <taxon>Bacteria</taxon>
        <taxon>Bacillati</taxon>
        <taxon>Bacillota</taxon>
        <taxon>Bacilli</taxon>
        <taxon>Bacillales</taxon>
        <taxon>Bacillaceae</taxon>
        <taxon>Radiobacillus</taxon>
    </lineage>
</organism>
<dbReference type="EMBL" id="CP041666">
    <property type="protein sequence ID" value="QDP40240.1"/>
    <property type="molecule type" value="Genomic_DNA"/>
</dbReference>
<dbReference type="GO" id="GO:0022857">
    <property type="term" value="F:transmembrane transporter activity"/>
    <property type="evidence" value="ECO:0007669"/>
    <property type="project" value="InterPro"/>
</dbReference>
<dbReference type="InterPro" id="IPR001851">
    <property type="entry name" value="ABC_transp_permease"/>
</dbReference>
<gene>
    <name evidence="7" type="ORF">FN924_08675</name>
</gene>
<evidence type="ECO:0000313" key="7">
    <source>
        <dbReference type="EMBL" id="QDP40240.1"/>
    </source>
</evidence>
<keyword evidence="2" id="KW-1003">Cell membrane</keyword>
<feature type="transmembrane region" description="Helical" evidence="6">
    <location>
        <begin position="190"/>
        <end position="208"/>
    </location>
</feature>
<feature type="transmembrane region" description="Helical" evidence="6">
    <location>
        <begin position="7"/>
        <end position="29"/>
    </location>
</feature>